<name>A0A6S7IXY9_PARCT</name>
<dbReference type="AlphaFoldDB" id="A0A6S7IXY9"/>
<sequence length="59" mass="6984">MYEFDDELLDDWQEILQDNDMFDMIVENLSLSQLQDSLIDEHDMSSDSQDEEIIVSVLK</sequence>
<proteinExistence type="predicted"/>
<protein>
    <submittedName>
        <fullName evidence="1">Uncharacterized protein</fullName>
    </submittedName>
</protein>
<evidence type="ECO:0000313" key="1">
    <source>
        <dbReference type="EMBL" id="CAB4010242.1"/>
    </source>
</evidence>
<dbReference type="OrthoDB" id="5973611at2759"/>
<comment type="caution">
    <text evidence="1">The sequence shown here is derived from an EMBL/GenBank/DDBJ whole genome shotgun (WGS) entry which is preliminary data.</text>
</comment>
<keyword evidence="2" id="KW-1185">Reference proteome</keyword>
<accession>A0A6S7IXY9</accession>
<reference evidence="1" key="1">
    <citation type="submission" date="2020-04" db="EMBL/GenBank/DDBJ databases">
        <authorList>
            <person name="Alioto T."/>
            <person name="Alioto T."/>
            <person name="Gomez Garrido J."/>
        </authorList>
    </citation>
    <scope>NUCLEOTIDE SEQUENCE</scope>
    <source>
        <strain evidence="1">A484AB</strain>
    </source>
</reference>
<gene>
    <name evidence="1" type="ORF">PACLA_8A032849</name>
</gene>
<evidence type="ECO:0000313" key="2">
    <source>
        <dbReference type="Proteomes" id="UP001152795"/>
    </source>
</evidence>
<dbReference type="EMBL" id="CACRXK020006721">
    <property type="protein sequence ID" value="CAB4010242.1"/>
    <property type="molecule type" value="Genomic_DNA"/>
</dbReference>
<organism evidence="1 2">
    <name type="scientific">Paramuricea clavata</name>
    <name type="common">Red gorgonian</name>
    <name type="synonym">Violescent sea-whip</name>
    <dbReference type="NCBI Taxonomy" id="317549"/>
    <lineage>
        <taxon>Eukaryota</taxon>
        <taxon>Metazoa</taxon>
        <taxon>Cnidaria</taxon>
        <taxon>Anthozoa</taxon>
        <taxon>Octocorallia</taxon>
        <taxon>Malacalcyonacea</taxon>
        <taxon>Plexauridae</taxon>
        <taxon>Paramuricea</taxon>
    </lineage>
</organism>
<dbReference type="Proteomes" id="UP001152795">
    <property type="component" value="Unassembled WGS sequence"/>
</dbReference>